<accession>A0A5P1PLV1</accession>
<evidence type="ECO:0000313" key="1">
    <source>
        <dbReference type="EMBL" id="QEQ69782.1"/>
    </source>
</evidence>
<protein>
    <submittedName>
        <fullName evidence="1">Uncharacterized protein</fullName>
    </submittedName>
</protein>
<keyword evidence="1" id="KW-0614">Plasmid</keyword>
<reference evidence="1" key="1">
    <citation type="submission" date="2019-01" db="EMBL/GenBank/DDBJ databases">
        <authorList>
            <person name="Liang Q."/>
            <person name="Zhou D."/>
        </authorList>
    </citation>
    <scope>NUCLEOTIDE SEQUENCE</scope>
    <source>
        <strain evidence="1">130504051</strain>
        <plasmid evidence="1">p504051-HI3</plasmid>
    </source>
</reference>
<dbReference type="EMBL" id="MK413721">
    <property type="protein sequence ID" value="QEQ69782.1"/>
    <property type="molecule type" value="Genomic_DNA"/>
</dbReference>
<sequence length="37" mass="4056">MRQELTAPAGQAWEQNNQRITAAHSGQRLIKSGPLPV</sequence>
<dbReference type="AlphaFoldDB" id="A0A5P1PLV1"/>
<proteinExistence type="predicted"/>
<name>A0A5P1PLV1_KLEPN</name>
<geneLocation type="plasmid" evidence="1">
    <name>p504051-HI3</name>
</geneLocation>
<organism evidence="1">
    <name type="scientific">Klebsiella pneumoniae</name>
    <dbReference type="NCBI Taxonomy" id="573"/>
    <lineage>
        <taxon>Bacteria</taxon>
        <taxon>Pseudomonadati</taxon>
        <taxon>Pseudomonadota</taxon>
        <taxon>Gammaproteobacteria</taxon>
        <taxon>Enterobacterales</taxon>
        <taxon>Enterobacteriaceae</taxon>
        <taxon>Klebsiella/Raoultella group</taxon>
        <taxon>Klebsiella</taxon>
        <taxon>Klebsiella pneumoniae complex</taxon>
    </lineage>
</organism>